<dbReference type="Proteomes" id="UP000179627">
    <property type="component" value="Unassembled WGS sequence"/>
</dbReference>
<gene>
    <name evidence="2" type="ORF">CC117_26935</name>
</gene>
<keyword evidence="1" id="KW-1133">Transmembrane helix</keyword>
<sequence>MPTSQPTWTPTSTHAGVRVLHGGAAILLIAAVPVAVAGLLGQDDEQGVPRSELDYAIRPLDIAPGWMTAIGVAALLLAAASAAFLARRGRRAADRHRYRHQWQTICPLVGIGVILGLGYHIATAGVIGANIGFGLVVLFGPPLVVVLLVVAAIRRRALRVEARRHAP</sequence>
<feature type="transmembrane region" description="Helical" evidence="1">
    <location>
        <begin position="133"/>
        <end position="153"/>
    </location>
</feature>
<dbReference type="RefSeq" id="WP_071088756.1">
    <property type="nucleotide sequence ID" value="NZ_MBLM01000147.1"/>
</dbReference>
<reference evidence="3" key="1">
    <citation type="submission" date="2016-07" db="EMBL/GenBank/DDBJ databases">
        <title>Sequence Frankia sp. strain CcI1.17.</title>
        <authorList>
            <person name="Ghodhbane-Gtari F."/>
            <person name="Swanson E."/>
            <person name="Gueddou A."/>
            <person name="Morris K."/>
            <person name="Hezbri K."/>
            <person name="Ktari A."/>
            <person name="Nouioui I."/>
            <person name="Abebe-Akele F."/>
            <person name="Simpson S."/>
            <person name="Thomas K."/>
            <person name="Gtari M."/>
            <person name="Tisa L.S."/>
            <person name="Hurst S."/>
        </authorList>
    </citation>
    <scope>NUCLEOTIDE SEQUENCE [LARGE SCALE GENOMIC DNA]</scope>
    <source>
        <strain evidence="3">Cc1.17</strain>
    </source>
</reference>
<feature type="transmembrane region" description="Helical" evidence="1">
    <location>
        <begin position="20"/>
        <end position="42"/>
    </location>
</feature>
<evidence type="ECO:0000313" key="3">
    <source>
        <dbReference type="Proteomes" id="UP000179627"/>
    </source>
</evidence>
<protein>
    <submittedName>
        <fullName evidence="2">Uncharacterized protein</fullName>
    </submittedName>
</protein>
<keyword evidence="3" id="KW-1185">Reference proteome</keyword>
<name>A0A1S1QD83_9ACTN</name>
<keyword evidence="1" id="KW-0472">Membrane</keyword>
<feature type="transmembrane region" description="Helical" evidence="1">
    <location>
        <begin position="105"/>
        <end position="127"/>
    </location>
</feature>
<accession>A0A1S1QD83</accession>
<evidence type="ECO:0000256" key="1">
    <source>
        <dbReference type="SAM" id="Phobius"/>
    </source>
</evidence>
<feature type="transmembrane region" description="Helical" evidence="1">
    <location>
        <begin position="62"/>
        <end position="85"/>
    </location>
</feature>
<organism evidence="2 3">
    <name type="scientific">Parafrankia colletiae</name>
    <dbReference type="NCBI Taxonomy" id="573497"/>
    <lineage>
        <taxon>Bacteria</taxon>
        <taxon>Bacillati</taxon>
        <taxon>Actinomycetota</taxon>
        <taxon>Actinomycetes</taxon>
        <taxon>Frankiales</taxon>
        <taxon>Frankiaceae</taxon>
        <taxon>Parafrankia</taxon>
    </lineage>
</organism>
<dbReference type="AlphaFoldDB" id="A0A1S1QD83"/>
<evidence type="ECO:0000313" key="2">
    <source>
        <dbReference type="EMBL" id="OHV31165.1"/>
    </source>
</evidence>
<dbReference type="EMBL" id="MBLM01000147">
    <property type="protein sequence ID" value="OHV31165.1"/>
    <property type="molecule type" value="Genomic_DNA"/>
</dbReference>
<proteinExistence type="predicted"/>
<comment type="caution">
    <text evidence="2">The sequence shown here is derived from an EMBL/GenBank/DDBJ whole genome shotgun (WGS) entry which is preliminary data.</text>
</comment>
<keyword evidence="1" id="KW-0812">Transmembrane</keyword>
<dbReference type="OrthoDB" id="3217462at2"/>